<accession>A0A3M2QZI4</accession>
<dbReference type="EMBL" id="NKUJ01000778">
    <property type="protein sequence ID" value="RMI98447.1"/>
    <property type="molecule type" value="Genomic_DNA"/>
</dbReference>
<evidence type="ECO:0000313" key="2">
    <source>
        <dbReference type="Proteomes" id="UP000277212"/>
    </source>
</evidence>
<reference evidence="1 2" key="1">
    <citation type="submission" date="2017-06" db="EMBL/GenBank/DDBJ databases">
        <title>Comparative genomic analysis of Ambrosia Fusariam Clade fungi.</title>
        <authorList>
            <person name="Stajich J.E."/>
            <person name="Carrillo J."/>
            <person name="Kijimoto T."/>
            <person name="Eskalen A."/>
            <person name="O'Donnell K."/>
            <person name="Kasson M."/>
        </authorList>
    </citation>
    <scope>NUCLEOTIDE SEQUENCE [LARGE SCALE GENOMIC DNA]</scope>
    <source>
        <strain evidence="1">UCR3666</strain>
    </source>
</reference>
<name>A0A3M2QZI4_9HYPO</name>
<dbReference type="AlphaFoldDB" id="A0A3M2QZI4"/>
<proteinExistence type="predicted"/>
<gene>
    <name evidence="1" type="ORF">CDV36_016110</name>
</gene>
<evidence type="ECO:0000313" key="1">
    <source>
        <dbReference type="EMBL" id="RMI98447.1"/>
    </source>
</evidence>
<dbReference type="Proteomes" id="UP000277212">
    <property type="component" value="Unassembled WGS sequence"/>
</dbReference>
<organism evidence="1 2">
    <name type="scientific">Fusarium kuroshium</name>
    <dbReference type="NCBI Taxonomy" id="2010991"/>
    <lineage>
        <taxon>Eukaryota</taxon>
        <taxon>Fungi</taxon>
        <taxon>Dikarya</taxon>
        <taxon>Ascomycota</taxon>
        <taxon>Pezizomycotina</taxon>
        <taxon>Sordariomycetes</taxon>
        <taxon>Hypocreomycetidae</taxon>
        <taxon>Hypocreales</taxon>
        <taxon>Nectriaceae</taxon>
        <taxon>Fusarium</taxon>
        <taxon>Fusarium solani species complex</taxon>
    </lineage>
</organism>
<comment type="caution">
    <text evidence="1">The sequence shown here is derived from an EMBL/GenBank/DDBJ whole genome shotgun (WGS) entry which is preliminary data.</text>
</comment>
<protein>
    <submittedName>
        <fullName evidence="1">Uncharacterized protein</fullName>
    </submittedName>
</protein>
<sequence>MVSLDRQPRTFSTTHVKGVFSRNGMQIQPGWECLRSATGETDKGWRAQYDLELGDRKAKRRQTEMERDMQ</sequence>
<keyword evidence="2" id="KW-1185">Reference proteome</keyword>